<protein>
    <submittedName>
        <fullName evidence="1">Uncharacterized protein</fullName>
    </submittedName>
</protein>
<name>A0A1M6SLF7_XYLRU</name>
<reference evidence="1 2" key="1">
    <citation type="submission" date="2016-11" db="EMBL/GenBank/DDBJ databases">
        <authorList>
            <person name="Jaros S."/>
            <person name="Januszkiewicz K."/>
            <person name="Wedrychowicz H."/>
        </authorList>
    </citation>
    <scope>NUCLEOTIDE SEQUENCE [LARGE SCALE GENOMIC DNA]</scope>
    <source>
        <strain evidence="1 2">KHT3</strain>
    </source>
</reference>
<proteinExistence type="predicted"/>
<organism evidence="1 2">
    <name type="scientific">Xylanibacter ruminicola</name>
    <name type="common">Prevotella ruminicola</name>
    <dbReference type="NCBI Taxonomy" id="839"/>
    <lineage>
        <taxon>Bacteria</taxon>
        <taxon>Pseudomonadati</taxon>
        <taxon>Bacteroidota</taxon>
        <taxon>Bacteroidia</taxon>
        <taxon>Bacteroidales</taxon>
        <taxon>Prevotellaceae</taxon>
        <taxon>Xylanibacter</taxon>
    </lineage>
</organism>
<accession>A0A1M6SLF7</accession>
<evidence type="ECO:0000313" key="2">
    <source>
        <dbReference type="Proteomes" id="UP000184130"/>
    </source>
</evidence>
<dbReference type="AlphaFoldDB" id="A0A1M6SLF7"/>
<sequence length="139" mass="16168">MQTKCEVMLKQVVVDKVMARQLWKLGFREPTLSYYNLDGELQSADGEELLLKDYNAPKQTRGRGARYYSAPTLSAVQDWLRRKKHLELLICRDTFFQNTGDYYCRLIRLSDGLSRDTHPRKSYDQALMDGIKQALTILS</sequence>
<evidence type="ECO:0000313" key="1">
    <source>
        <dbReference type="EMBL" id="SHK45480.1"/>
    </source>
</evidence>
<dbReference type="Proteomes" id="UP000184130">
    <property type="component" value="Unassembled WGS sequence"/>
</dbReference>
<dbReference type="EMBL" id="FRBD01000003">
    <property type="protein sequence ID" value="SHK45480.1"/>
    <property type="molecule type" value="Genomic_DNA"/>
</dbReference>
<gene>
    <name evidence="1" type="ORF">SAMN05216463_103248</name>
</gene>